<dbReference type="STRING" id="133385.A0A2T9YTC9"/>
<accession>A0A2T9YTC9</accession>
<keyword evidence="15" id="KW-1185">Reference proteome</keyword>
<keyword evidence="8" id="KW-0811">Translocation</keyword>
<feature type="region of interest" description="Disordered" evidence="13">
    <location>
        <begin position="123"/>
        <end position="149"/>
    </location>
</feature>
<name>A0A2T9YTC9_9FUNG</name>
<keyword evidence="10" id="KW-0472">Membrane</keyword>
<reference evidence="14 15" key="1">
    <citation type="journal article" date="2018" name="MBio">
        <title>Comparative Genomics Reveals the Core Gene Toolbox for the Fungus-Insect Symbiosis.</title>
        <authorList>
            <person name="Wang Y."/>
            <person name="Stata M."/>
            <person name="Wang W."/>
            <person name="Stajich J.E."/>
            <person name="White M.M."/>
            <person name="Moncalvo J.M."/>
        </authorList>
    </citation>
    <scope>NUCLEOTIDE SEQUENCE [LARGE SCALE GENOMIC DNA]</scope>
    <source>
        <strain evidence="14 15">SWE-8-4</strain>
    </source>
</reference>
<proteinExistence type="inferred from homology"/>
<evidence type="ECO:0000256" key="7">
    <source>
        <dbReference type="ARBA" id="ARBA00022927"/>
    </source>
</evidence>
<evidence type="ECO:0000256" key="2">
    <source>
        <dbReference type="ARBA" id="ARBA00008817"/>
    </source>
</evidence>
<sequence length="149" mass="16133">MSAPRAIVQMIVIGTRMIGKALKDSYKQANANSAAARAAAGNAKESETSADSATRKTGIDIGEAKKILNLEKIDLELAKKKYEQCFIANEPKDGGSLYIQAKVVRAFERIQIEHAQAILKAEAEAKAKSEVESSELDPSKEQTKPDSKQ</sequence>
<comment type="subcellular location">
    <subcellularLocation>
        <location evidence="1">Mitochondrion inner membrane</location>
        <topology evidence="1">Peripheral membrane protein</topology>
    </subcellularLocation>
</comment>
<dbReference type="Gene3D" id="1.10.287.110">
    <property type="entry name" value="DnaJ domain"/>
    <property type="match status" value="1"/>
</dbReference>
<dbReference type="InterPro" id="IPR036869">
    <property type="entry name" value="J_dom_sf"/>
</dbReference>
<evidence type="ECO:0000256" key="12">
    <source>
        <dbReference type="ARBA" id="ARBA00031407"/>
    </source>
</evidence>
<protein>
    <recommendedName>
        <fullName evidence="4">Mitochondrial import inner membrane translocase subunit TIM16</fullName>
    </recommendedName>
    <alternativeName>
        <fullName evidence="3">Mitochondrial import inner membrane translocase subunit tim16</fullName>
    </alternativeName>
    <alternativeName>
        <fullName evidence="11 12">Presequence translocated-associated motor subunit PAM16</fullName>
    </alternativeName>
</protein>
<evidence type="ECO:0000256" key="11">
    <source>
        <dbReference type="ARBA" id="ARBA00030422"/>
    </source>
</evidence>
<evidence type="ECO:0000313" key="15">
    <source>
        <dbReference type="Proteomes" id="UP000245383"/>
    </source>
</evidence>
<comment type="caution">
    <text evidence="14">The sequence shown here is derived from an EMBL/GenBank/DDBJ whole genome shotgun (WGS) entry which is preliminary data.</text>
</comment>
<dbReference type="InterPro" id="IPR005341">
    <property type="entry name" value="Tim16"/>
</dbReference>
<evidence type="ECO:0000313" key="14">
    <source>
        <dbReference type="EMBL" id="PVU95581.1"/>
    </source>
</evidence>
<organism evidence="14 15">
    <name type="scientific">Smittium simulii</name>
    <dbReference type="NCBI Taxonomy" id="133385"/>
    <lineage>
        <taxon>Eukaryota</taxon>
        <taxon>Fungi</taxon>
        <taxon>Fungi incertae sedis</taxon>
        <taxon>Zoopagomycota</taxon>
        <taxon>Kickxellomycotina</taxon>
        <taxon>Harpellomycetes</taxon>
        <taxon>Harpellales</taxon>
        <taxon>Legeriomycetaceae</taxon>
        <taxon>Smittium</taxon>
    </lineage>
</organism>
<keyword evidence="6" id="KW-0999">Mitochondrion inner membrane</keyword>
<evidence type="ECO:0000256" key="4">
    <source>
        <dbReference type="ARBA" id="ARBA00020721"/>
    </source>
</evidence>
<keyword evidence="7" id="KW-0653">Protein transport</keyword>
<dbReference type="AlphaFoldDB" id="A0A2T9YTC9"/>
<evidence type="ECO:0000256" key="8">
    <source>
        <dbReference type="ARBA" id="ARBA00023010"/>
    </source>
</evidence>
<dbReference type="Proteomes" id="UP000245383">
    <property type="component" value="Unassembled WGS sequence"/>
</dbReference>
<keyword evidence="5" id="KW-0813">Transport</keyword>
<dbReference type="PANTHER" id="PTHR12388">
    <property type="entry name" value="MITOCHONDRIA ASSOCIATED GRANULOCYTE MACROPHAGE CSF SIGNALING MOLECULE"/>
    <property type="match status" value="1"/>
</dbReference>
<dbReference type="EMBL" id="MBFR01000052">
    <property type="protein sequence ID" value="PVU95581.1"/>
    <property type="molecule type" value="Genomic_DNA"/>
</dbReference>
<dbReference type="OrthoDB" id="10262892at2759"/>
<feature type="region of interest" description="Disordered" evidence="13">
    <location>
        <begin position="37"/>
        <end position="56"/>
    </location>
</feature>
<evidence type="ECO:0000256" key="13">
    <source>
        <dbReference type="SAM" id="MobiDB-lite"/>
    </source>
</evidence>
<evidence type="ECO:0000256" key="10">
    <source>
        <dbReference type="ARBA" id="ARBA00023136"/>
    </source>
</evidence>
<evidence type="ECO:0000256" key="5">
    <source>
        <dbReference type="ARBA" id="ARBA00022448"/>
    </source>
</evidence>
<evidence type="ECO:0000256" key="6">
    <source>
        <dbReference type="ARBA" id="ARBA00022792"/>
    </source>
</evidence>
<dbReference type="GO" id="GO:0030150">
    <property type="term" value="P:protein import into mitochondrial matrix"/>
    <property type="evidence" value="ECO:0007669"/>
    <property type="project" value="InterPro"/>
</dbReference>
<evidence type="ECO:0000256" key="1">
    <source>
        <dbReference type="ARBA" id="ARBA00004637"/>
    </source>
</evidence>
<dbReference type="Pfam" id="PF03656">
    <property type="entry name" value="Pam16"/>
    <property type="match status" value="1"/>
</dbReference>
<dbReference type="PANTHER" id="PTHR12388:SF0">
    <property type="entry name" value="MITOCHONDRIAL IMPORT INNER MEMBRANE TRANSLOCASE SUBUNIT TIM16"/>
    <property type="match status" value="1"/>
</dbReference>
<keyword evidence="9" id="KW-0496">Mitochondrion</keyword>
<comment type="similarity">
    <text evidence="2">Belongs to the TIM16/PAM16 family.</text>
</comment>
<gene>
    <name evidence="14" type="ORF">BB561_001727</name>
</gene>
<evidence type="ECO:0000256" key="3">
    <source>
        <dbReference type="ARBA" id="ARBA00013571"/>
    </source>
</evidence>
<dbReference type="GO" id="GO:0005744">
    <property type="term" value="C:TIM23 mitochondrial import inner membrane translocase complex"/>
    <property type="evidence" value="ECO:0007669"/>
    <property type="project" value="InterPro"/>
</dbReference>
<evidence type="ECO:0000256" key="9">
    <source>
        <dbReference type="ARBA" id="ARBA00023128"/>
    </source>
</evidence>